<comment type="catalytic activity">
    <reaction evidence="1 10">
        <text>UDP-alpha-D-glucose = UDP-alpha-D-galactose</text>
        <dbReference type="Rhea" id="RHEA:22168"/>
        <dbReference type="ChEBI" id="CHEBI:58885"/>
        <dbReference type="ChEBI" id="CHEBI:66914"/>
        <dbReference type="EC" id="5.1.3.2"/>
    </reaction>
</comment>
<dbReference type="Gene3D" id="3.40.50.720">
    <property type="entry name" value="NAD(P)-binding Rossmann-like Domain"/>
    <property type="match status" value="1"/>
</dbReference>
<keyword evidence="5 10" id="KW-0520">NAD</keyword>
<dbReference type="Pfam" id="PF16363">
    <property type="entry name" value="GDP_Man_Dehyd"/>
    <property type="match status" value="1"/>
</dbReference>
<name>A0A0L0H7B0_SPIPD</name>
<dbReference type="GO" id="GO:0003978">
    <property type="term" value="F:UDP-glucose 4-epimerase activity"/>
    <property type="evidence" value="ECO:0007669"/>
    <property type="project" value="UniProtKB-UniRule"/>
</dbReference>
<dbReference type="InterPro" id="IPR005886">
    <property type="entry name" value="UDP_G4E"/>
</dbReference>
<keyword evidence="10" id="KW-0119">Carbohydrate metabolism</keyword>
<dbReference type="EMBL" id="KQ257465">
    <property type="protein sequence ID" value="KNC97097.1"/>
    <property type="molecule type" value="Genomic_DNA"/>
</dbReference>
<dbReference type="RefSeq" id="XP_016605137.1">
    <property type="nucleotide sequence ID" value="XM_016755655.1"/>
</dbReference>
<proteinExistence type="inferred from homology"/>
<evidence type="ECO:0000256" key="10">
    <source>
        <dbReference type="RuleBase" id="RU366046"/>
    </source>
</evidence>
<dbReference type="OrthoDB" id="9402762at2759"/>
<dbReference type="GeneID" id="27690702"/>
<dbReference type="Proteomes" id="UP000053201">
    <property type="component" value="Unassembled WGS sequence"/>
</dbReference>
<evidence type="ECO:0000256" key="8">
    <source>
        <dbReference type="ARBA" id="ARBA00037955"/>
    </source>
</evidence>
<dbReference type="CDD" id="cd05247">
    <property type="entry name" value="UDP_G4E_1_SDR_e"/>
    <property type="match status" value="1"/>
</dbReference>
<dbReference type="InParanoid" id="A0A0L0H7B0"/>
<organism evidence="13 14">
    <name type="scientific">Spizellomyces punctatus (strain DAOM BR117)</name>
    <dbReference type="NCBI Taxonomy" id="645134"/>
    <lineage>
        <taxon>Eukaryota</taxon>
        <taxon>Fungi</taxon>
        <taxon>Fungi incertae sedis</taxon>
        <taxon>Chytridiomycota</taxon>
        <taxon>Chytridiomycota incertae sedis</taxon>
        <taxon>Chytridiomycetes</taxon>
        <taxon>Spizellomycetales</taxon>
        <taxon>Spizellomycetaceae</taxon>
        <taxon>Spizellomyces</taxon>
    </lineage>
</organism>
<evidence type="ECO:0000256" key="1">
    <source>
        <dbReference type="ARBA" id="ARBA00000083"/>
    </source>
</evidence>
<reference evidence="13 14" key="1">
    <citation type="submission" date="2009-08" db="EMBL/GenBank/DDBJ databases">
        <title>The Genome Sequence of Spizellomyces punctatus strain DAOM BR117.</title>
        <authorList>
            <consortium name="The Broad Institute Genome Sequencing Platform"/>
            <person name="Russ C."/>
            <person name="Cuomo C."/>
            <person name="Shea T."/>
            <person name="Young S.K."/>
            <person name="Zeng Q."/>
            <person name="Koehrsen M."/>
            <person name="Haas B."/>
            <person name="Borodovsky M."/>
            <person name="Guigo R."/>
            <person name="Alvarado L."/>
            <person name="Berlin A."/>
            <person name="Bochicchio J."/>
            <person name="Borenstein D."/>
            <person name="Chapman S."/>
            <person name="Chen Z."/>
            <person name="Engels R."/>
            <person name="Freedman E."/>
            <person name="Gellesch M."/>
            <person name="Goldberg J."/>
            <person name="Griggs A."/>
            <person name="Gujja S."/>
            <person name="Heiman D."/>
            <person name="Hepburn T."/>
            <person name="Howarth C."/>
            <person name="Jen D."/>
            <person name="Larson L."/>
            <person name="Lewis B."/>
            <person name="Mehta T."/>
            <person name="Park D."/>
            <person name="Pearson M."/>
            <person name="Roberts A."/>
            <person name="Saif S."/>
            <person name="Shenoy N."/>
            <person name="Sisk P."/>
            <person name="Stolte C."/>
            <person name="Sykes S."/>
            <person name="Thomson T."/>
            <person name="Walk T."/>
            <person name="White J."/>
            <person name="Yandava C."/>
            <person name="Burger G."/>
            <person name="Gray M.W."/>
            <person name="Holland P.W.H."/>
            <person name="King N."/>
            <person name="Lang F.B.F."/>
            <person name="Roger A.J."/>
            <person name="Ruiz-Trillo I."/>
            <person name="Lander E."/>
            <person name="Nusbaum C."/>
        </authorList>
    </citation>
    <scope>NUCLEOTIDE SEQUENCE [LARGE SCALE GENOMIC DNA]</scope>
    <source>
        <strain evidence="13 14">DAOM BR117</strain>
    </source>
</reference>
<dbReference type="OMA" id="GEHLICN"/>
<evidence type="ECO:0000313" key="13">
    <source>
        <dbReference type="EMBL" id="KNC97097.1"/>
    </source>
</evidence>
<evidence type="ECO:0000313" key="14">
    <source>
        <dbReference type="Proteomes" id="UP000053201"/>
    </source>
</evidence>
<dbReference type="STRING" id="645134.A0A0L0H7B0"/>
<keyword evidence="14" id="KW-1185">Reference proteome</keyword>
<protein>
    <recommendedName>
        <fullName evidence="10">UDP-glucose 4-epimerase</fullName>
        <ecNumber evidence="10">5.1.3.2</ecNumber>
    </recommendedName>
</protein>
<comment type="pathway">
    <text evidence="4">Carbohydrate metabolism; hexose metabolism.</text>
</comment>
<evidence type="ECO:0000256" key="2">
    <source>
        <dbReference type="ARBA" id="ARBA00001911"/>
    </source>
</evidence>
<dbReference type="AlphaFoldDB" id="A0A0L0H7B0"/>
<gene>
    <name evidence="13" type="ORF">SPPG_07491</name>
</gene>
<dbReference type="NCBIfam" id="NF007956">
    <property type="entry name" value="PRK10675.1"/>
    <property type="match status" value="1"/>
</dbReference>
<feature type="domain" description="NAD(P)-binding" evidence="12">
    <location>
        <begin position="37"/>
        <end position="358"/>
    </location>
</feature>
<sequence>MSENTSTSAHGLVENGLGVEEPGPDSAVDVGPSDYILVTGGAGYIGSHAVLELLQTGYKVVVVDNLCNSSKESLRRVEKLTGKVVQFHEVDLLDQPSLEGVFASYPISAVLHFAALKAVGESVTHPLRYHRVNSVGTINLLDCMYRHGIWNLVFSSSATVYGEPDRLPLTESAALRATNPYGKTKLYIEEILRDAAMSDSRWRIALLRYFNPAGAHPSGRIGEDPHGAPNNLMPYIVQVAIGRRPHVTVFGSDYSTKDGTGIRDYIHVVDLAKGHIAALEKLVRTPTHGCVPYNLGTGVGYSVLEMISAAEKASQKTIPYVIAPRRKGDVAEVYADPSFANRELGWRAERTLDEMCRDQWAWQSTNPHGYGSE</sequence>
<evidence type="ECO:0000259" key="12">
    <source>
        <dbReference type="Pfam" id="PF16363"/>
    </source>
</evidence>
<comment type="similarity">
    <text evidence="10">Belongs to the NAD(P)-dependent epimerase/dehydratase family.</text>
</comment>
<dbReference type="SUPFAM" id="SSF51735">
    <property type="entry name" value="NAD(P)-binding Rossmann-fold domains"/>
    <property type="match status" value="1"/>
</dbReference>
<evidence type="ECO:0000256" key="6">
    <source>
        <dbReference type="ARBA" id="ARBA00023235"/>
    </source>
</evidence>
<evidence type="ECO:0000256" key="5">
    <source>
        <dbReference type="ARBA" id="ARBA00023027"/>
    </source>
</evidence>
<comment type="function">
    <text evidence="7">Mutarotase converts alpha-aldose to the beta-anomer. It is active on D-glucose, L-arabinose, D-xylose, D-galactose, maltose and lactose.</text>
</comment>
<comment type="subunit">
    <text evidence="10">Homodimer.</text>
</comment>
<dbReference type="InterPro" id="IPR016040">
    <property type="entry name" value="NAD(P)-bd_dom"/>
</dbReference>
<dbReference type="PANTHER" id="PTHR43725">
    <property type="entry name" value="UDP-GLUCOSE 4-EPIMERASE"/>
    <property type="match status" value="1"/>
</dbReference>
<dbReference type="NCBIfam" id="TIGR01179">
    <property type="entry name" value="galE"/>
    <property type="match status" value="1"/>
</dbReference>
<dbReference type="GO" id="GO:0005829">
    <property type="term" value="C:cytosol"/>
    <property type="evidence" value="ECO:0007669"/>
    <property type="project" value="TreeGrafter"/>
</dbReference>
<dbReference type="InterPro" id="IPR036291">
    <property type="entry name" value="NAD(P)-bd_dom_sf"/>
</dbReference>
<evidence type="ECO:0000256" key="9">
    <source>
        <dbReference type="ARBA" id="ARBA00038238"/>
    </source>
</evidence>
<dbReference type="FunCoup" id="A0A0L0H7B0">
    <property type="interactions" value="288"/>
</dbReference>
<dbReference type="VEuPathDB" id="FungiDB:SPPG_07491"/>
<dbReference type="UniPathway" id="UPA00214"/>
<comment type="pathway">
    <text evidence="3 10">Carbohydrate metabolism; galactose metabolism.</text>
</comment>
<evidence type="ECO:0000256" key="4">
    <source>
        <dbReference type="ARBA" id="ARBA00005028"/>
    </source>
</evidence>
<dbReference type="GO" id="GO:0033499">
    <property type="term" value="P:galactose catabolic process via UDP-galactose, Leloir pathway"/>
    <property type="evidence" value="ECO:0007669"/>
    <property type="project" value="TreeGrafter"/>
</dbReference>
<dbReference type="PANTHER" id="PTHR43725:SF47">
    <property type="entry name" value="UDP-GLUCOSE 4-EPIMERASE"/>
    <property type="match status" value="1"/>
</dbReference>
<dbReference type="EC" id="5.1.3.2" evidence="10"/>
<evidence type="ECO:0000256" key="3">
    <source>
        <dbReference type="ARBA" id="ARBA00004947"/>
    </source>
</evidence>
<comment type="cofactor">
    <cofactor evidence="2 10">
        <name>NAD(+)</name>
        <dbReference type="ChEBI" id="CHEBI:57540"/>
    </cofactor>
</comment>
<comment type="similarity">
    <text evidence="8">In the N-terminal section; belongs to the NAD(P)-dependent epimerase/dehydratase family.</text>
</comment>
<feature type="region of interest" description="Disordered" evidence="11">
    <location>
        <begin position="1"/>
        <end position="24"/>
    </location>
</feature>
<comment type="similarity">
    <text evidence="9">In the C-terminal section; belongs to the aldose epimerase family.</text>
</comment>
<evidence type="ECO:0000256" key="11">
    <source>
        <dbReference type="SAM" id="MobiDB-lite"/>
    </source>
</evidence>
<dbReference type="eggNOG" id="KOG1371">
    <property type="taxonomic scope" value="Eukaryota"/>
</dbReference>
<dbReference type="Gene3D" id="3.90.25.10">
    <property type="entry name" value="UDP-galactose 4-epimerase, domain 1"/>
    <property type="match status" value="1"/>
</dbReference>
<evidence type="ECO:0000256" key="7">
    <source>
        <dbReference type="ARBA" id="ARBA00037676"/>
    </source>
</evidence>
<keyword evidence="6 10" id="KW-0413">Isomerase</keyword>
<accession>A0A0L0H7B0</accession>